<feature type="domain" description="Ketopantoate reductase C-terminal" evidence="12">
    <location>
        <begin position="230"/>
        <end position="350"/>
    </location>
</feature>
<protein>
    <recommendedName>
        <fullName evidence="5">2-dehydropantoate 2-reductase</fullName>
        <ecNumber evidence="4">1.1.1.169</ecNumber>
    </recommendedName>
    <alternativeName>
        <fullName evidence="9">Ketopantoate reductase</fullName>
    </alternativeName>
</protein>
<dbReference type="InterPro" id="IPR013332">
    <property type="entry name" value="KPR_N"/>
</dbReference>
<evidence type="ECO:0000259" key="11">
    <source>
        <dbReference type="Pfam" id="PF02558"/>
    </source>
</evidence>
<dbReference type="EC" id="1.1.1.169" evidence="4"/>
<name>A0A329MJM5_9BACL</name>
<dbReference type="SUPFAM" id="SSF48179">
    <property type="entry name" value="6-phosphogluconate dehydrogenase C-terminal domain-like"/>
    <property type="match status" value="1"/>
</dbReference>
<evidence type="ECO:0000256" key="1">
    <source>
        <dbReference type="ARBA" id="ARBA00002919"/>
    </source>
</evidence>
<dbReference type="InterPro" id="IPR036291">
    <property type="entry name" value="NAD(P)-bd_dom_sf"/>
</dbReference>
<organism evidence="13 14">
    <name type="scientific">Paenibacillus contaminans</name>
    <dbReference type="NCBI Taxonomy" id="450362"/>
    <lineage>
        <taxon>Bacteria</taxon>
        <taxon>Bacillati</taxon>
        <taxon>Bacillota</taxon>
        <taxon>Bacilli</taxon>
        <taxon>Bacillales</taxon>
        <taxon>Paenibacillaceae</taxon>
        <taxon>Paenibacillus</taxon>
    </lineage>
</organism>
<keyword evidence="8" id="KW-0560">Oxidoreductase</keyword>
<dbReference type="Proteomes" id="UP000250369">
    <property type="component" value="Unassembled WGS sequence"/>
</dbReference>
<comment type="function">
    <text evidence="1">Catalyzes the NADPH-dependent reduction of ketopantoate into pantoic acid.</text>
</comment>
<dbReference type="Gene3D" id="1.10.1040.10">
    <property type="entry name" value="N-(1-d-carboxylethyl)-l-norvaline Dehydrogenase, domain 2"/>
    <property type="match status" value="1"/>
</dbReference>
<dbReference type="EMBL" id="QMFB01000010">
    <property type="protein sequence ID" value="RAV19778.1"/>
    <property type="molecule type" value="Genomic_DNA"/>
</dbReference>
<dbReference type="SUPFAM" id="SSF51735">
    <property type="entry name" value="NAD(P)-binding Rossmann-fold domains"/>
    <property type="match status" value="1"/>
</dbReference>
<dbReference type="InterPro" id="IPR003710">
    <property type="entry name" value="ApbA"/>
</dbReference>
<comment type="catalytic activity">
    <reaction evidence="10">
        <text>(R)-pantoate + NADP(+) = 2-dehydropantoate + NADPH + H(+)</text>
        <dbReference type="Rhea" id="RHEA:16233"/>
        <dbReference type="ChEBI" id="CHEBI:11561"/>
        <dbReference type="ChEBI" id="CHEBI:15378"/>
        <dbReference type="ChEBI" id="CHEBI:15980"/>
        <dbReference type="ChEBI" id="CHEBI:57783"/>
        <dbReference type="ChEBI" id="CHEBI:58349"/>
        <dbReference type="EC" id="1.1.1.169"/>
    </reaction>
</comment>
<keyword evidence="6" id="KW-0566">Pantothenate biosynthesis</keyword>
<evidence type="ECO:0000256" key="5">
    <source>
        <dbReference type="ARBA" id="ARBA00019465"/>
    </source>
</evidence>
<evidence type="ECO:0000256" key="6">
    <source>
        <dbReference type="ARBA" id="ARBA00022655"/>
    </source>
</evidence>
<dbReference type="InterPro" id="IPR008927">
    <property type="entry name" value="6-PGluconate_DH-like_C_sf"/>
</dbReference>
<sequence>MDSQRHVIVELWKGGGRMRIECVGSGSLGLLFAARLSDAGADVVLITSTEEQADRLNAEGVALQDGSGTIYRAVAAECYREAAAGSPDSEERDADWLLLTVKQKHITPELARWLAKRIGLKTRLICFQNGIGHAERLAAEIPPDRIYVAVTTEGARRDGLNHVSHTGWGVTRIGKAFTGSGGNGSKNGTYVPLPEDAQDDAYFDENEKNMRQLFLSAGFETFLSKHMDSFIWQKLLINAVINPLTALLGVTNGKLPELPECRELMDKLVTEVCEVASANGIPLQTGGMISEVLDVCVRTALNHSSMLQDLASGRMTEIEWINGSLLREADEHHIALPVNRTLYALVKAKERTIVKES</sequence>
<reference evidence="13 14" key="1">
    <citation type="journal article" date="2009" name="Int. J. Syst. Evol. Microbiol.">
        <title>Paenibacillus contaminans sp. nov., isolated from a contaminated laboratory plate.</title>
        <authorList>
            <person name="Chou J.H."/>
            <person name="Lee J.H."/>
            <person name="Lin M.C."/>
            <person name="Chang P.S."/>
            <person name="Arun A.B."/>
            <person name="Young C.C."/>
            <person name="Chen W.M."/>
        </authorList>
    </citation>
    <scope>NUCLEOTIDE SEQUENCE [LARGE SCALE GENOMIC DNA]</scope>
    <source>
        <strain evidence="13 14">CKOBP-6</strain>
    </source>
</reference>
<evidence type="ECO:0000259" key="12">
    <source>
        <dbReference type="Pfam" id="PF08546"/>
    </source>
</evidence>
<evidence type="ECO:0000256" key="4">
    <source>
        <dbReference type="ARBA" id="ARBA00013014"/>
    </source>
</evidence>
<comment type="caution">
    <text evidence="13">The sequence shown here is derived from an EMBL/GenBank/DDBJ whole genome shotgun (WGS) entry which is preliminary data.</text>
</comment>
<dbReference type="PANTHER" id="PTHR43765">
    <property type="entry name" value="2-DEHYDROPANTOATE 2-REDUCTASE-RELATED"/>
    <property type="match status" value="1"/>
</dbReference>
<comment type="similarity">
    <text evidence="3">Belongs to the ketopantoate reductase family.</text>
</comment>
<evidence type="ECO:0000313" key="14">
    <source>
        <dbReference type="Proteomes" id="UP000250369"/>
    </source>
</evidence>
<gene>
    <name evidence="13" type="ORF">DQG23_17690</name>
</gene>
<dbReference type="Pfam" id="PF08546">
    <property type="entry name" value="ApbA_C"/>
    <property type="match status" value="1"/>
</dbReference>
<proteinExistence type="inferred from homology"/>
<dbReference type="Gene3D" id="3.40.50.720">
    <property type="entry name" value="NAD(P)-binding Rossmann-like Domain"/>
    <property type="match status" value="1"/>
</dbReference>
<evidence type="ECO:0000313" key="13">
    <source>
        <dbReference type="EMBL" id="RAV19778.1"/>
    </source>
</evidence>
<dbReference type="Pfam" id="PF02558">
    <property type="entry name" value="ApbA"/>
    <property type="match status" value="1"/>
</dbReference>
<dbReference type="PANTHER" id="PTHR43765:SF2">
    <property type="entry name" value="2-DEHYDROPANTOATE 2-REDUCTASE"/>
    <property type="match status" value="1"/>
</dbReference>
<keyword evidence="14" id="KW-1185">Reference proteome</keyword>
<feature type="domain" description="Ketopantoate reductase N-terminal" evidence="11">
    <location>
        <begin position="23"/>
        <end position="175"/>
    </location>
</feature>
<dbReference type="InterPro" id="IPR050838">
    <property type="entry name" value="Ketopantoate_reductase"/>
</dbReference>
<evidence type="ECO:0000256" key="7">
    <source>
        <dbReference type="ARBA" id="ARBA00022857"/>
    </source>
</evidence>
<dbReference type="FunFam" id="1.10.1040.10:FF:000017">
    <property type="entry name" value="2-dehydropantoate 2-reductase"/>
    <property type="match status" value="1"/>
</dbReference>
<dbReference type="GO" id="GO:0015940">
    <property type="term" value="P:pantothenate biosynthetic process"/>
    <property type="evidence" value="ECO:0007669"/>
    <property type="project" value="UniProtKB-KW"/>
</dbReference>
<dbReference type="InterPro" id="IPR013752">
    <property type="entry name" value="KPA_reductase"/>
</dbReference>
<dbReference type="NCBIfam" id="TIGR00745">
    <property type="entry name" value="apbA_panE"/>
    <property type="match status" value="1"/>
</dbReference>
<dbReference type="InterPro" id="IPR013328">
    <property type="entry name" value="6PGD_dom2"/>
</dbReference>
<evidence type="ECO:0000256" key="3">
    <source>
        <dbReference type="ARBA" id="ARBA00007870"/>
    </source>
</evidence>
<comment type="pathway">
    <text evidence="2">Cofactor biosynthesis; (R)-pantothenate biosynthesis; (R)-pantoate from 3-methyl-2-oxobutanoate: step 2/2.</text>
</comment>
<dbReference type="AlphaFoldDB" id="A0A329MJM5"/>
<evidence type="ECO:0000256" key="8">
    <source>
        <dbReference type="ARBA" id="ARBA00023002"/>
    </source>
</evidence>
<accession>A0A329MJM5</accession>
<evidence type="ECO:0000256" key="9">
    <source>
        <dbReference type="ARBA" id="ARBA00032024"/>
    </source>
</evidence>
<keyword evidence="7" id="KW-0521">NADP</keyword>
<evidence type="ECO:0000256" key="10">
    <source>
        <dbReference type="ARBA" id="ARBA00048793"/>
    </source>
</evidence>
<dbReference type="GO" id="GO:0005737">
    <property type="term" value="C:cytoplasm"/>
    <property type="evidence" value="ECO:0007669"/>
    <property type="project" value="TreeGrafter"/>
</dbReference>
<dbReference type="GO" id="GO:0050661">
    <property type="term" value="F:NADP binding"/>
    <property type="evidence" value="ECO:0007669"/>
    <property type="project" value="TreeGrafter"/>
</dbReference>
<evidence type="ECO:0000256" key="2">
    <source>
        <dbReference type="ARBA" id="ARBA00004994"/>
    </source>
</evidence>
<dbReference type="GO" id="GO:0008677">
    <property type="term" value="F:2-dehydropantoate 2-reductase activity"/>
    <property type="evidence" value="ECO:0007669"/>
    <property type="project" value="UniProtKB-EC"/>
</dbReference>